<name>A0ABQ7Z5F6_BRANA</name>
<dbReference type="EMBL" id="JAGKQM010000016">
    <property type="protein sequence ID" value="KAH0875430.1"/>
    <property type="molecule type" value="Genomic_DNA"/>
</dbReference>
<evidence type="ECO:0000313" key="3">
    <source>
        <dbReference type="Proteomes" id="UP000824890"/>
    </source>
</evidence>
<proteinExistence type="predicted"/>
<evidence type="ECO:0000256" key="1">
    <source>
        <dbReference type="SAM" id="MobiDB-lite"/>
    </source>
</evidence>
<feature type="region of interest" description="Disordered" evidence="1">
    <location>
        <begin position="1"/>
        <end position="32"/>
    </location>
</feature>
<comment type="caution">
    <text evidence="2">The sequence shown here is derived from an EMBL/GenBank/DDBJ whole genome shotgun (WGS) entry which is preliminary data.</text>
</comment>
<organism evidence="2 3">
    <name type="scientific">Brassica napus</name>
    <name type="common">Rape</name>
    <dbReference type="NCBI Taxonomy" id="3708"/>
    <lineage>
        <taxon>Eukaryota</taxon>
        <taxon>Viridiplantae</taxon>
        <taxon>Streptophyta</taxon>
        <taxon>Embryophyta</taxon>
        <taxon>Tracheophyta</taxon>
        <taxon>Spermatophyta</taxon>
        <taxon>Magnoliopsida</taxon>
        <taxon>eudicotyledons</taxon>
        <taxon>Gunneridae</taxon>
        <taxon>Pentapetalae</taxon>
        <taxon>rosids</taxon>
        <taxon>malvids</taxon>
        <taxon>Brassicales</taxon>
        <taxon>Brassicaceae</taxon>
        <taxon>Brassiceae</taxon>
        <taxon>Brassica</taxon>
    </lineage>
</organism>
<feature type="compositionally biased region" description="Polar residues" evidence="1">
    <location>
        <begin position="1"/>
        <end position="11"/>
    </location>
</feature>
<evidence type="ECO:0000313" key="2">
    <source>
        <dbReference type="EMBL" id="KAH0875430.1"/>
    </source>
</evidence>
<accession>A0ABQ7Z5F6</accession>
<sequence length="212" mass="23903">MDQPEFVSSSVPKDPSPAASLPPAVIPSPSPIVPVSPGNGRVTVEYDLNQLKPPQKRSFRFFAHLNDHPEFSALIKFTWNALPFYGSKQLCVSKKLKELKPIIRSSNKENFSNLEKRVDEAFSDLTSCQSASLSSPCPVTAESERIARLKWLTLARAEDKFLKQRSRIQWNVEGDANTPFYHRVIKARQNQNHIHLLTDEHGNIIDSLEGIK</sequence>
<gene>
    <name evidence="2" type="ORF">HID58_072792</name>
</gene>
<dbReference type="Proteomes" id="UP000824890">
    <property type="component" value="Unassembled WGS sequence"/>
</dbReference>
<reference evidence="2 3" key="1">
    <citation type="submission" date="2021-05" db="EMBL/GenBank/DDBJ databases">
        <title>Genome Assembly of Synthetic Allotetraploid Brassica napus Reveals Homoeologous Exchanges between Subgenomes.</title>
        <authorList>
            <person name="Davis J.T."/>
        </authorList>
    </citation>
    <scope>NUCLEOTIDE SEQUENCE [LARGE SCALE GENOMIC DNA]</scope>
    <source>
        <strain evidence="3">cv. Da-Ae</strain>
        <tissue evidence="2">Seedling</tissue>
    </source>
</reference>
<protein>
    <submittedName>
        <fullName evidence="2">Uncharacterized protein</fullName>
    </submittedName>
</protein>
<keyword evidence="3" id="KW-1185">Reference proteome</keyword>